<proteinExistence type="predicted"/>
<evidence type="ECO:0000313" key="2">
    <source>
        <dbReference type="Proteomes" id="UP001207468"/>
    </source>
</evidence>
<organism evidence="1 2">
    <name type="scientific">Russula earlei</name>
    <dbReference type="NCBI Taxonomy" id="71964"/>
    <lineage>
        <taxon>Eukaryota</taxon>
        <taxon>Fungi</taxon>
        <taxon>Dikarya</taxon>
        <taxon>Basidiomycota</taxon>
        <taxon>Agaricomycotina</taxon>
        <taxon>Agaricomycetes</taxon>
        <taxon>Russulales</taxon>
        <taxon>Russulaceae</taxon>
        <taxon>Russula</taxon>
    </lineage>
</organism>
<dbReference type="EMBL" id="JAGFNK010000148">
    <property type="protein sequence ID" value="KAI9464761.1"/>
    <property type="molecule type" value="Genomic_DNA"/>
</dbReference>
<keyword evidence="2" id="KW-1185">Reference proteome</keyword>
<comment type="caution">
    <text evidence="1">The sequence shown here is derived from an EMBL/GenBank/DDBJ whole genome shotgun (WGS) entry which is preliminary data.</text>
</comment>
<accession>A0ACC0U6B0</accession>
<name>A0ACC0U6B0_9AGAM</name>
<protein>
    <submittedName>
        <fullName evidence="1">PIG-P-domain-containing protein</fullName>
    </submittedName>
</protein>
<sequence>MRPKRGTPSLTVKPSRAISVDEQPTSPTSPLAPFPPPPPTASRSRAPEVYGFVAWAVTYLLFVLYFLWAILPDDWIASLGVSWYPNREWALLVPAWTIVTVLLTYFTYFSMAVRGTPPFSDISTYTGQGQYPEGCGPTAYLAYARPNATPQAYDIPIGLVNRVLYDLNATGE</sequence>
<dbReference type="Proteomes" id="UP001207468">
    <property type="component" value="Unassembled WGS sequence"/>
</dbReference>
<evidence type="ECO:0000313" key="1">
    <source>
        <dbReference type="EMBL" id="KAI9464761.1"/>
    </source>
</evidence>
<reference evidence="1" key="1">
    <citation type="submission" date="2021-03" db="EMBL/GenBank/DDBJ databases">
        <title>Evolutionary priming and transition to the ectomycorrhizal habit in an iconic lineage of mushroom-forming fungi: is preadaptation a requirement?</title>
        <authorList>
            <consortium name="DOE Joint Genome Institute"/>
            <person name="Looney B.P."/>
            <person name="Miyauchi S."/>
            <person name="Morin E."/>
            <person name="Drula E."/>
            <person name="Courty P.E."/>
            <person name="Chicoki N."/>
            <person name="Fauchery L."/>
            <person name="Kohler A."/>
            <person name="Kuo A."/>
            <person name="LaButti K."/>
            <person name="Pangilinan J."/>
            <person name="Lipzen A."/>
            <person name="Riley R."/>
            <person name="Andreopoulos W."/>
            <person name="He G."/>
            <person name="Johnson J."/>
            <person name="Barry K.W."/>
            <person name="Grigoriev I.V."/>
            <person name="Nagy L."/>
            <person name="Hibbett D."/>
            <person name="Henrissat B."/>
            <person name="Matheny P.B."/>
            <person name="Labbe J."/>
            <person name="Martin A.F."/>
        </authorList>
    </citation>
    <scope>NUCLEOTIDE SEQUENCE</scope>
    <source>
        <strain evidence="1">BPL698</strain>
    </source>
</reference>
<gene>
    <name evidence="1" type="ORF">F5148DRAFT_1276402</name>
</gene>